<proteinExistence type="inferred from homology"/>
<dbReference type="EC" id="5.1.3.2" evidence="5 10"/>
<dbReference type="InterPro" id="IPR001509">
    <property type="entry name" value="Epimerase_deHydtase"/>
</dbReference>
<evidence type="ECO:0000256" key="6">
    <source>
        <dbReference type="ARBA" id="ARBA00018569"/>
    </source>
</evidence>
<keyword evidence="7 10" id="KW-0520">NAD</keyword>
<evidence type="ECO:0000256" key="9">
    <source>
        <dbReference type="ARBA" id="ARBA00023277"/>
    </source>
</evidence>
<dbReference type="SUPFAM" id="SSF51735">
    <property type="entry name" value="NAD(P)-binding Rossmann-fold domains"/>
    <property type="match status" value="1"/>
</dbReference>
<evidence type="ECO:0000256" key="1">
    <source>
        <dbReference type="ARBA" id="ARBA00000083"/>
    </source>
</evidence>
<accession>A0A1G8VDJ4</accession>
<sequence>MSATPLIVLGGAGFIGSHCCKHLAARGYLPVSVDNLSTGHADAVKWGPLERVDVRDAAALKGVIRKYGARTVLHFAAFAVVSDSIRAPDSYYDNNVGGMIGVLAAMKAADADRLVFSSSCATYGIPPKVPIDETLTQNPINPYGWTKLIGEQMIYDQAAAYGLNFTILRYFNAAGADPEGELAERHDPETRLIPLALMAASGMGPPLRIFGTDFDTPDGTAIRDYIHVTDLAEAHYLALRHLETGGDNLVLNLGTAHGLSVREICGAVERITRALVPLVEAPRRAGDPPVLIADASEARRRLGFHPRLSDIETIIRHAAPHYGHKIGTTEDD</sequence>
<comment type="similarity">
    <text evidence="4 10">Belongs to the NAD(P)-dependent epimerase/dehydratase family.</text>
</comment>
<evidence type="ECO:0000256" key="8">
    <source>
        <dbReference type="ARBA" id="ARBA00023235"/>
    </source>
</evidence>
<evidence type="ECO:0000259" key="11">
    <source>
        <dbReference type="Pfam" id="PF01370"/>
    </source>
</evidence>
<dbReference type="STRING" id="571298.SAMN04488026_102117"/>
<comment type="subunit">
    <text evidence="10">Homodimer.</text>
</comment>
<dbReference type="UniPathway" id="UPA00214"/>
<evidence type="ECO:0000256" key="7">
    <source>
        <dbReference type="ARBA" id="ARBA00023027"/>
    </source>
</evidence>
<name>A0A1G8VDJ4_9RHOB</name>
<keyword evidence="13" id="KW-1185">Reference proteome</keyword>
<reference evidence="12 13" key="1">
    <citation type="submission" date="2016-10" db="EMBL/GenBank/DDBJ databases">
        <authorList>
            <person name="de Groot N.N."/>
        </authorList>
    </citation>
    <scope>NUCLEOTIDE SEQUENCE [LARGE SCALE GENOMIC DNA]</scope>
    <source>
        <strain evidence="12 13">DSM 25294</strain>
    </source>
</reference>
<dbReference type="InterPro" id="IPR036291">
    <property type="entry name" value="NAD(P)-bd_dom_sf"/>
</dbReference>
<evidence type="ECO:0000313" key="12">
    <source>
        <dbReference type="EMBL" id="SDJ64113.1"/>
    </source>
</evidence>
<feature type="domain" description="NAD-dependent epimerase/dehydratase" evidence="11">
    <location>
        <begin position="7"/>
        <end position="254"/>
    </location>
</feature>
<dbReference type="PANTHER" id="PTHR43725:SF53">
    <property type="entry name" value="UDP-ARABINOSE 4-EPIMERASE 1"/>
    <property type="match status" value="1"/>
</dbReference>
<evidence type="ECO:0000256" key="2">
    <source>
        <dbReference type="ARBA" id="ARBA00001911"/>
    </source>
</evidence>
<evidence type="ECO:0000256" key="4">
    <source>
        <dbReference type="ARBA" id="ARBA00007637"/>
    </source>
</evidence>
<protein>
    <recommendedName>
        <fullName evidence="6 10">UDP-glucose 4-epimerase</fullName>
        <ecNumber evidence="5 10">5.1.3.2</ecNumber>
    </recommendedName>
</protein>
<organism evidence="12 13">
    <name type="scientific">Aliiruegeria lutimaris</name>
    <dbReference type="NCBI Taxonomy" id="571298"/>
    <lineage>
        <taxon>Bacteria</taxon>
        <taxon>Pseudomonadati</taxon>
        <taxon>Pseudomonadota</taxon>
        <taxon>Alphaproteobacteria</taxon>
        <taxon>Rhodobacterales</taxon>
        <taxon>Roseobacteraceae</taxon>
        <taxon>Aliiruegeria</taxon>
    </lineage>
</organism>
<dbReference type="GO" id="GO:0033499">
    <property type="term" value="P:galactose catabolic process via UDP-galactose, Leloir pathway"/>
    <property type="evidence" value="ECO:0007669"/>
    <property type="project" value="TreeGrafter"/>
</dbReference>
<evidence type="ECO:0000313" key="13">
    <source>
        <dbReference type="Proteomes" id="UP000199382"/>
    </source>
</evidence>
<dbReference type="NCBIfam" id="TIGR01179">
    <property type="entry name" value="galE"/>
    <property type="match status" value="1"/>
</dbReference>
<evidence type="ECO:0000256" key="10">
    <source>
        <dbReference type="RuleBase" id="RU366046"/>
    </source>
</evidence>
<evidence type="ECO:0000256" key="3">
    <source>
        <dbReference type="ARBA" id="ARBA00004947"/>
    </source>
</evidence>
<comment type="catalytic activity">
    <reaction evidence="1 10">
        <text>UDP-alpha-D-glucose = UDP-alpha-D-galactose</text>
        <dbReference type="Rhea" id="RHEA:22168"/>
        <dbReference type="ChEBI" id="CHEBI:58885"/>
        <dbReference type="ChEBI" id="CHEBI:66914"/>
        <dbReference type="EC" id="5.1.3.2"/>
    </reaction>
</comment>
<keyword evidence="9 10" id="KW-0119">Carbohydrate metabolism</keyword>
<dbReference type="GO" id="GO:0003978">
    <property type="term" value="F:UDP-glucose 4-epimerase activity"/>
    <property type="evidence" value="ECO:0007669"/>
    <property type="project" value="UniProtKB-UniRule"/>
</dbReference>
<dbReference type="OrthoDB" id="9801785at2"/>
<evidence type="ECO:0000256" key="5">
    <source>
        <dbReference type="ARBA" id="ARBA00013189"/>
    </source>
</evidence>
<comment type="cofactor">
    <cofactor evidence="2 10">
        <name>NAD(+)</name>
        <dbReference type="ChEBI" id="CHEBI:57540"/>
    </cofactor>
</comment>
<gene>
    <name evidence="12" type="ORF">SAMN04488026_102117</name>
</gene>
<dbReference type="Gene3D" id="3.90.25.10">
    <property type="entry name" value="UDP-galactose 4-epimerase, domain 1"/>
    <property type="match status" value="1"/>
</dbReference>
<dbReference type="PANTHER" id="PTHR43725">
    <property type="entry name" value="UDP-GLUCOSE 4-EPIMERASE"/>
    <property type="match status" value="1"/>
</dbReference>
<dbReference type="CDD" id="cd05247">
    <property type="entry name" value="UDP_G4E_1_SDR_e"/>
    <property type="match status" value="1"/>
</dbReference>
<dbReference type="Pfam" id="PF01370">
    <property type="entry name" value="Epimerase"/>
    <property type="match status" value="1"/>
</dbReference>
<dbReference type="RefSeq" id="WP_093155759.1">
    <property type="nucleotide sequence ID" value="NZ_FNEK01000021.1"/>
</dbReference>
<dbReference type="EMBL" id="FNEK01000021">
    <property type="protein sequence ID" value="SDJ64113.1"/>
    <property type="molecule type" value="Genomic_DNA"/>
</dbReference>
<dbReference type="Gene3D" id="3.40.50.720">
    <property type="entry name" value="NAD(P)-binding Rossmann-like Domain"/>
    <property type="match status" value="1"/>
</dbReference>
<dbReference type="InterPro" id="IPR005886">
    <property type="entry name" value="UDP_G4E"/>
</dbReference>
<dbReference type="Proteomes" id="UP000199382">
    <property type="component" value="Unassembled WGS sequence"/>
</dbReference>
<keyword evidence="8 10" id="KW-0413">Isomerase</keyword>
<comment type="pathway">
    <text evidence="3 10">Carbohydrate metabolism; galactose metabolism.</text>
</comment>
<dbReference type="AlphaFoldDB" id="A0A1G8VDJ4"/>